<reference evidence="11" key="3">
    <citation type="submission" date="2025-09" db="UniProtKB">
        <authorList>
            <consortium name="Ensembl"/>
        </authorList>
    </citation>
    <scope>IDENTIFICATION</scope>
</reference>
<feature type="transmembrane region" description="Helical" evidence="9">
    <location>
        <begin position="128"/>
        <end position="147"/>
    </location>
</feature>
<feature type="transmembrane region" description="Helical" evidence="9">
    <location>
        <begin position="39"/>
        <end position="60"/>
    </location>
</feature>
<comment type="subcellular location">
    <subcellularLocation>
        <location evidence="2 9">Membrane</location>
        <topology evidence="2 9">Multi-pass membrane protein</topology>
    </subcellularLocation>
</comment>
<dbReference type="OrthoDB" id="73614at2759"/>
<evidence type="ECO:0000256" key="5">
    <source>
        <dbReference type="ARBA" id="ARBA00022927"/>
    </source>
</evidence>
<keyword evidence="3 9" id="KW-0813">Transport</keyword>
<keyword evidence="7 9" id="KW-0472">Membrane</keyword>
<evidence type="ECO:0000256" key="6">
    <source>
        <dbReference type="ARBA" id="ARBA00022989"/>
    </source>
</evidence>
<dbReference type="InterPro" id="IPR007305">
    <property type="entry name" value="Vesicle_transpt_Got1/SFT2"/>
</dbReference>
<evidence type="ECO:0000256" key="8">
    <source>
        <dbReference type="ARBA" id="ARBA00025800"/>
    </source>
</evidence>
<dbReference type="InParanoid" id="A0A3P8VKZ5"/>
<keyword evidence="6 9" id="KW-1133">Transmembrane helix</keyword>
<dbReference type="GeneTree" id="ENSGT00390000018525"/>
<feature type="transmembrane region" description="Helical" evidence="9">
    <location>
        <begin position="66"/>
        <end position="90"/>
    </location>
</feature>
<dbReference type="OMA" id="QLKSMCA"/>
<keyword evidence="12" id="KW-1185">Reference proteome</keyword>
<name>A0A3P8VKZ5_CYNSE</name>
<dbReference type="Proteomes" id="UP000265120">
    <property type="component" value="Chromosome 14"/>
</dbReference>
<evidence type="ECO:0000256" key="7">
    <source>
        <dbReference type="ARBA" id="ARBA00023136"/>
    </source>
</evidence>
<feature type="compositionally biased region" description="Acidic residues" evidence="10">
    <location>
        <begin position="11"/>
        <end position="27"/>
    </location>
</feature>
<reference evidence="11 12" key="1">
    <citation type="journal article" date="2014" name="Nat. Genet.">
        <title>Whole-genome sequence of a flatfish provides insights into ZW sex chromosome evolution and adaptation to a benthic lifestyle.</title>
        <authorList>
            <person name="Chen S."/>
            <person name="Zhang G."/>
            <person name="Shao C."/>
            <person name="Huang Q."/>
            <person name="Liu G."/>
            <person name="Zhang P."/>
            <person name="Song W."/>
            <person name="An N."/>
            <person name="Chalopin D."/>
            <person name="Volff J.N."/>
            <person name="Hong Y."/>
            <person name="Li Q."/>
            <person name="Sha Z."/>
            <person name="Zhou H."/>
            <person name="Xie M."/>
            <person name="Yu Q."/>
            <person name="Liu Y."/>
            <person name="Xiang H."/>
            <person name="Wang N."/>
            <person name="Wu K."/>
            <person name="Yang C."/>
            <person name="Zhou Q."/>
            <person name="Liao X."/>
            <person name="Yang L."/>
            <person name="Hu Q."/>
            <person name="Zhang J."/>
            <person name="Meng L."/>
            <person name="Jin L."/>
            <person name="Tian Y."/>
            <person name="Lian J."/>
            <person name="Yang J."/>
            <person name="Miao G."/>
            <person name="Liu S."/>
            <person name="Liang Z."/>
            <person name="Yan F."/>
            <person name="Li Y."/>
            <person name="Sun B."/>
            <person name="Zhang H."/>
            <person name="Zhang J."/>
            <person name="Zhu Y."/>
            <person name="Du M."/>
            <person name="Zhao Y."/>
            <person name="Schartl M."/>
            <person name="Tang Q."/>
            <person name="Wang J."/>
        </authorList>
    </citation>
    <scope>NUCLEOTIDE SEQUENCE</scope>
</reference>
<accession>A0A3P8VKZ5</accession>
<evidence type="ECO:0000313" key="12">
    <source>
        <dbReference type="Proteomes" id="UP000265120"/>
    </source>
</evidence>
<dbReference type="RefSeq" id="XP_008323653.1">
    <property type="nucleotide sequence ID" value="XM_008325431.3"/>
</dbReference>
<dbReference type="PANTHER" id="PTHR23137:SF1">
    <property type="entry name" value="VESICLE TRANSPORT PROTEIN SFT2B"/>
    <property type="match status" value="1"/>
</dbReference>
<organism evidence="11 12">
    <name type="scientific">Cynoglossus semilaevis</name>
    <name type="common">Tongue sole</name>
    <dbReference type="NCBI Taxonomy" id="244447"/>
    <lineage>
        <taxon>Eukaryota</taxon>
        <taxon>Metazoa</taxon>
        <taxon>Chordata</taxon>
        <taxon>Craniata</taxon>
        <taxon>Vertebrata</taxon>
        <taxon>Euteleostomi</taxon>
        <taxon>Actinopterygii</taxon>
        <taxon>Neopterygii</taxon>
        <taxon>Teleostei</taxon>
        <taxon>Neoteleostei</taxon>
        <taxon>Acanthomorphata</taxon>
        <taxon>Carangaria</taxon>
        <taxon>Pleuronectiformes</taxon>
        <taxon>Pleuronectoidei</taxon>
        <taxon>Cynoglossidae</taxon>
        <taxon>Cynoglossinae</taxon>
        <taxon>Cynoglossus</taxon>
    </lineage>
</organism>
<keyword evidence="4 9" id="KW-0812">Transmembrane</keyword>
<sequence>MDKLRRVLSGQDEESNERDAEEQEDSESSGMDWGTRMRGFLVCFILGAFFSVLATFMLWIPGFGLIVFVVFYTIGNICALSSTMFLVGPCRQLKSMCAKERALATTLMLSCLGLTLASAFWWKNFTMALIFCLLQVLAFVWYGLSYIPYARDCILKCCSIFCR</sequence>
<evidence type="ECO:0000256" key="3">
    <source>
        <dbReference type="ARBA" id="ARBA00022448"/>
    </source>
</evidence>
<keyword evidence="5 9" id="KW-0653">Protein transport</keyword>
<dbReference type="GO" id="GO:0016192">
    <property type="term" value="P:vesicle-mediated transport"/>
    <property type="evidence" value="ECO:0007669"/>
    <property type="project" value="InterPro"/>
</dbReference>
<dbReference type="GO" id="GO:0016020">
    <property type="term" value="C:membrane"/>
    <property type="evidence" value="ECO:0007669"/>
    <property type="project" value="UniProtKB-SubCell"/>
</dbReference>
<comment type="similarity">
    <text evidence="8 9">Belongs to the SFT2 family.</text>
</comment>
<evidence type="ECO:0000256" key="9">
    <source>
        <dbReference type="RuleBase" id="RU363111"/>
    </source>
</evidence>
<comment type="function">
    <text evidence="1 9">May be involved in fusion of retrograde transport vesicles derived from an endocytic compartment with the Golgi complex.</text>
</comment>
<protein>
    <recommendedName>
        <fullName evidence="9">Vesicle transport protein</fullName>
    </recommendedName>
</protein>
<dbReference type="GO" id="GO:0015031">
    <property type="term" value="P:protein transport"/>
    <property type="evidence" value="ECO:0007669"/>
    <property type="project" value="UniProtKB-KW"/>
</dbReference>
<dbReference type="GeneID" id="103389834"/>
<dbReference type="GO" id="GO:0012505">
    <property type="term" value="C:endomembrane system"/>
    <property type="evidence" value="ECO:0007669"/>
    <property type="project" value="UniProtKB-ARBA"/>
</dbReference>
<feature type="region of interest" description="Disordered" evidence="10">
    <location>
        <begin position="1"/>
        <end position="31"/>
    </location>
</feature>
<feature type="transmembrane region" description="Helical" evidence="9">
    <location>
        <begin position="102"/>
        <end position="122"/>
    </location>
</feature>
<reference evidence="11" key="2">
    <citation type="submission" date="2025-08" db="UniProtKB">
        <authorList>
            <consortium name="Ensembl"/>
        </authorList>
    </citation>
    <scope>IDENTIFICATION</scope>
</reference>
<evidence type="ECO:0000256" key="1">
    <source>
        <dbReference type="ARBA" id="ARBA00003566"/>
    </source>
</evidence>
<dbReference type="KEGG" id="csem:103389834"/>
<evidence type="ECO:0000256" key="4">
    <source>
        <dbReference type="ARBA" id="ARBA00022692"/>
    </source>
</evidence>
<dbReference type="Ensembl" id="ENSCSET00000013284.1">
    <property type="protein sequence ID" value="ENSCSEP00000013125.1"/>
    <property type="gene ID" value="ENSCSEG00000008481.1"/>
</dbReference>
<dbReference type="GO" id="GO:0005737">
    <property type="term" value="C:cytoplasm"/>
    <property type="evidence" value="ECO:0007669"/>
    <property type="project" value="UniProtKB-ARBA"/>
</dbReference>
<evidence type="ECO:0000313" key="11">
    <source>
        <dbReference type="Ensembl" id="ENSCSEP00000013125.1"/>
    </source>
</evidence>
<dbReference type="Pfam" id="PF04178">
    <property type="entry name" value="Got1"/>
    <property type="match status" value="1"/>
</dbReference>
<proteinExistence type="inferred from homology"/>
<dbReference type="AlphaFoldDB" id="A0A3P8VKZ5"/>
<dbReference type="InterPro" id="IPR011691">
    <property type="entry name" value="Vesicle_transpt_SFT2"/>
</dbReference>
<evidence type="ECO:0000256" key="10">
    <source>
        <dbReference type="SAM" id="MobiDB-lite"/>
    </source>
</evidence>
<dbReference type="STRING" id="244447.ENSCSEP00000013125"/>
<evidence type="ECO:0000256" key="2">
    <source>
        <dbReference type="ARBA" id="ARBA00004141"/>
    </source>
</evidence>
<dbReference type="PANTHER" id="PTHR23137">
    <property type="entry name" value="VESICLE TRANSPORT PROTEIN-RELATED"/>
    <property type="match status" value="1"/>
</dbReference>